<dbReference type="RefSeq" id="WP_105073945.1">
    <property type="nucleotide sequence ID" value="NZ_PPGH01000035.1"/>
</dbReference>
<protein>
    <submittedName>
        <fullName evidence="1">Uncharacterized protein</fullName>
    </submittedName>
</protein>
<comment type="caution">
    <text evidence="1">The sequence shown here is derived from an EMBL/GenBank/DDBJ whole genome shotgun (WGS) entry which is preliminary data.</text>
</comment>
<organism evidence="1 2">
    <name type="scientific">Chromatium okenii</name>
    <dbReference type="NCBI Taxonomy" id="61644"/>
    <lineage>
        <taxon>Bacteria</taxon>
        <taxon>Pseudomonadati</taxon>
        <taxon>Pseudomonadota</taxon>
        <taxon>Gammaproteobacteria</taxon>
        <taxon>Chromatiales</taxon>
        <taxon>Chromatiaceae</taxon>
        <taxon>Chromatium</taxon>
    </lineage>
</organism>
<dbReference type="EMBL" id="PPGH01000035">
    <property type="protein sequence ID" value="PQJ96320.1"/>
    <property type="molecule type" value="Genomic_DNA"/>
</dbReference>
<evidence type="ECO:0000313" key="1">
    <source>
        <dbReference type="EMBL" id="PQJ96320.1"/>
    </source>
</evidence>
<proteinExistence type="predicted"/>
<sequence>MSTSQLSDHFHNYFEIIPARTPDLLERIFRIRHDVYCREFGYLEGEACAGGWNMMIMML</sequence>
<dbReference type="OrthoDB" id="582214at2"/>
<name>A0A2S7XRH1_9GAMM</name>
<dbReference type="Proteomes" id="UP000239936">
    <property type="component" value="Unassembled WGS sequence"/>
</dbReference>
<dbReference type="SUPFAM" id="SSF55729">
    <property type="entry name" value="Acyl-CoA N-acyltransferases (Nat)"/>
    <property type="match status" value="1"/>
</dbReference>
<evidence type="ECO:0000313" key="2">
    <source>
        <dbReference type="Proteomes" id="UP000239936"/>
    </source>
</evidence>
<reference evidence="1 2" key="1">
    <citation type="submission" date="2018-01" db="EMBL/GenBank/DDBJ databases">
        <title>The complete genome sequence of Chromatium okenii LaCa, a purple sulfur bacterium with a turbulent life.</title>
        <authorList>
            <person name="Luedin S.M."/>
            <person name="Liechti N."/>
            <person name="Storelli N."/>
            <person name="Danza F."/>
            <person name="Wittwer M."/>
            <person name="Pothier J.F."/>
            <person name="Tonolla M.A."/>
        </authorList>
    </citation>
    <scope>NUCLEOTIDE SEQUENCE [LARGE SCALE GENOMIC DNA]</scope>
    <source>
        <strain evidence="1 2">LaCa</strain>
    </source>
</reference>
<keyword evidence="2" id="KW-1185">Reference proteome</keyword>
<accession>A0A2S7XRH1</accession>
<dbReference type="AlphaFoldDB" id="A0A2S7XRH1"/>
<dbReference type="InterPro" id="IPR016181">
    <property type="entry name" value="Acyl_CoA_acyltransferase"/>
</dbReference>
<gene>
    <name evidence="1" type="ORF">CXB77_11300</name>
</gene>